<dbReference type="PROSITE" id="PS51257">
    <property type="entry name" value="PROKAR_LIPOPROTEIN"/>
    <property type="match status" value="1"/>
</dbReference>
<dbReference type="PIRSF" id="PIRSF007663">
    <property type="entry name" value="UCP007663"/>
    <property type="match status" value="1"/>
</dbReference>
<evidence type="ECO:0000313" key="5">
    <source>
        <dbReference type="EMBL" id="MFL9843583.1"/>
    </source>
</evidence>
<protein>
    <submittedName>
        <fullName evidence="5">Glycoside hydrolase family 95 protein</fullName>
    </submittedName>
</protein>
<dbReference type="EMBL" id="JBELPZ010000002">
    <property type="protein sequence ID" value="MFL9843583.1"/>
    <property type="molecule type" value="Genomic_DNA"/>
</dbReference>
<dbReference type="PANTHER" id="PTHR31084">
    <property type="entry name" value="ALPHA-L-FUCOSIDASE 2"/>
    <property type="match status" value="1"/>
</dbReference>
<sequence length="823" mass="91398">MTLKKHISLLCAVFSSLACCSQNSGKLKLWYDKPAKVWNEALPIGNGRLGAMVFGDPVNEKLQLNEATFWSGGPSRNDNPNGPQVLDSIRYYIFNGNYKRAEILANKGLTATQFHGAAYQSIGNLDLKFNDTENYTEYYRELDIEKALFTTSFKVNGITYTREVFATQPAQVIVIKLSADKKGMIDFTAGFNGELAQSSKSINNHTLEMSGISGTHEGVQGQVKYNARARIINSGGSTNIDGNAIKVHGADEVVILVSIATNFSDYKKLAEDEVKKCDGYLTSAAKPYPELLNNHIKAYQKYFNRVSFDLGTSAAAKRPTDERIKNFASTYDPELVSLYYQFGRYLLICSSQPGGQPANLQGIWNGSIHPAWDSKYTININTEMNYWPAEKCNLPEMHEPLVQMVKELAETGHETARIMYSSNGWVAHHNTDLWRITGVVDFANAGQWPMGGAWLSQHLWEKYLYSGDVAYLKSVYPVLKSACEFYKDFLIEEPTHKWLVVSPSISPENIPQGHQGSALSAGTTMDNQLVFDLFSKTIKATAILQQDKGFAIELEQLKDRLPPMQIGRYGQLQEWIGDWDDPEDKHRHVSHLYGLFPGNQISPYTTPKLFDAARTVLIHRGDVSTGWSMGWKVNLWAKLLDGNHALKLITDQLTLVDPVNSGHSGGTYPNLFDAHPPFQIDGNFGCTSGITEMLLQTQNGQIDILPALPDAWKDGSISGLRTYGGFEVSLAWKDNKATEITITSLLGGNCRINVPNPVQLKGKQKLNPAKGNNPNAFFETPNIKEPLVAASASLAPVTLKQTYTYDFETEAGKTYTLTSKQQN</sequence>
<dbReference type="InterPro" id="IPR012341">
    <property type="entry name" value="6hp_glycosidase-like_sf"/>
</dbReference>
<evidence type="ECO:0000259" key="4">
    <source>
        <dbReference type="Pfam" id="PF22124"/>
    </source>
</evidence>
<dbReference type="InterPro" id="IPR027414">
    <property type="entry name" value="GH95_N_dom"/>
</dbReference>
<dbReference type="SUPFAM" id="SSF48208">
    <property type="entry name" value="Six-hairpin glycosidases"/>
    <property type="match status" value="1"/>
</dbReference>
<evidence type="ECO:0000259" key="2">
    <source>
        <dbReference type="Pfam" id="PF14498"/>
    </source>
</evidence>
<organism evidence="5 6">
    <name type="scientific">Flavobacterium rhizosphaerae</name>
    <dbReference type="NCBI Taxonomy" id="3163298"/>
    <lineage>
        <taxon>Bacteria</taxon>
        <taxon>Pseudomonadati</taxon>
        <taxon>Bacteroidota</taxon>
        <taxon>Flavobacteriia</taxon>
        <taxon>Flavobacteriales</taxon>
        <taxon>Flavobacteriaceae</taxon>
        <taxon>Flavobacterium</taxon>
    </lineage>
</organism>
<feature type="domain" description="Alpha fucosidase A-like C-terminal" evidence="3">
    <location>
        <begin position="696"/>
        <end position="772"/>
    </location>
</feature>
<gene>
    <name evidence="5" type="ORF">ABS766_04035</name>
</gene>
<evidence type="ECO:0000259" key="3">
    <source>
        <dbReference type="Pfam" id="PF21307"/>
    </source>
</evidence>
<name>A0ABW8YTH7_9FLAO</name>
<dbReference type="Pfam" id="PF22124">
    <property type="entry name" value="Glyco_hydro_95_cat"/>
    <property type="match status" value="1"/>
</dbReference>
<accession>A0ABW8YTH7</accession>
<feature type="domain" description="Glycosyl hydrolase family 95 catalytic" evidence="4">
    <location>
        <begin position="288"/>
        <end position="694"/>
    </location>
</feature>
<dbReference type="PANTHER" id="PTHR31084:SF0">
    <property type="entry name" value="ALPHA-L-FUCOSIDASE 2"/>
    <property type="match status" value="1"/>
</dbReference>
<feature type="signal peptide" evidence="1">
    <location>
        <begin position="1"/>
        <end position="20"/>
    </location>
</feature>
<dbReference type="Pfam" id="PF14498">
    <property type="entry name" value="Glyco_hyd_65N_2"/>
    <property type="match status" value="1"/>
</dbReference>
<dbReference type="GO" id="GO:0016787">
    <property type="term" value="F:hydrolase activity"/>
    <property type="evidence" value="ECO:0007669"/>
    <property type="project" value="UniProtKB-KW"/>
</dbReference>
<dbReference type="InterPro" id="IPR016518">
    <property type="entry name" value="Alpha-L-fucosidase"/>
</dbReference>
<keyword evidence="5" id="KW-0378">Hydrolase</keyword>
<keyword evidence="6" id="KW-1185">Reference proteome</keyword>
<proteinExistence type="predicted"/>
<dbReference type="InterPro" id="IPR008928">
    <property type="entry name" value="6-hairpin_glycosidase_sf"/>
</dbReference>
<feature type="domain" description="Glycosyl hydrolase family 95 N-terminal" evidence="2">
    <location>
        <begin position="29"/>
        <end position="265"/>
    </location>
</feature>
<dbReference type="RefSeq" id="WP_408083837.1">
    <property type="nucleotide sequence ID" value="NZ_JBELPZ010000002.1"/>
</dbReference>
<dbReference type="Proteomes" id="UP001629156">
    <property type="component" value="Unassembled WGS sequence"/>
</dbReference>
<comment type="caution">
    <text evidence="5">The sequence shown here is derived from an EMBL/GenBank/DDBJ whole genome shotgun (WGS) entry which is preliminary data.</text>
</comment>
<dbReference type="Gene3D" id="1.50.10.10">
    <property type="match status" value="1"/>
</dbReference>
<feature type="chain" id="PRO_5046167213" evidence="1">
    <location>
        <begin position="21"/>
        <end position="823"/>
    </location>
</feature>
<keyword evidence="1" id="KW-0732">Signal</keyword>
<reference evidence="5 6" key="1">
    <citation type="submission" date="2024-06" db="EMBL/GenBank/DDBJ databases">
        <authorList>
            <person name="Kaempfer P."/>
            <person name="Viver T."/>
        </authorList>
    </citation>
    <scope>NUCLEOTIDE SEQUENCE [LARGE SCALE GENOMIC DNA]</scope>
    <source>
        <strain evidence="5 6">ST-119</strain>
    </source>
</reference>
<dbReference type="InterPro" id="IPR054363">
    <property type="entry name" value="GH95_cat"/>
</dbReference>
<evidence type="ECO:0000313" key="6">
    <source>
        <dbReference type="Proteomes" id="UP001629156"/>
    </source>
</evidence>
<evidence type="ECO:0000256" key="1">
    <source>
        <dbReference type="SAM" id="SignalP"/>
    </source>
</evidence>
<dbReference type="Pfam" id="PF21307">
    <property type="entry name" value="Glyco_hydro_95_C"/>
    <property type="match status" value="1"/>
</dbReference>
<dbReference type="InterPro" id="IPR049053">
    <property type="entry name" value="AFCA-like_C"/>
</dbReference>